<gene>
    <name evidence="12" type="primary">desK_2</name>
    <name evidence="12" type="ORF">OJAG_16000</name>
</gene>
<feature type="transmembrane region" description="Helical" evidence="10">
    <location>
        <begin position="59"/>
        <end position="80"/>
    </location>
</feature>
<dbReference type="EMBL" id="LRIE01000066">
    <property type="protein sequence ID" value="KZM35771.1"/>
    <property type="molecule type" value="Genomic_DNA"/>
</dbReference>
<feature type="transmembrane region" description="Helical" evidence="10">
    <location>
        <begin position="167"/>
        <end position="188"/>
    </location>
</feature>
<feature type="region of interest" description="Disordered" evidence="9">
    <location>
        <begin position="464"/>
        <end position="496"/>
    </location>
</feature>
<organism evidence="12 13">
    <name type="scientific">Oerskovia enterophila</name>
    <dbReference type="NCBI Taxonomy" id="43678"/>
    <lineage>
        <taxon>Bacteria</taxon>
        <taxon>Bacillati</taxon>
        <taxon>Actinomycetota</taxon>
        <taxon>Actinomycetes</taxon>
        <taxon>Micrococcales</taxon>
        <taxon>Cellulomonadaceae</taxon>
        <taxon>Oerskovia</taxon>
    </lineage>
</organism>
<proteinExistence type="predicted"/>
<evidence type="ECO:0000256" key="7">
    <source>
        <dbReference type="ARBA" id="ARBA00022840"/>
    </source>
</evidence>
<keyword evidence="4 12" id="KW-0808">Transferase</keyword>
<accession>A0A163RWD8</accession>
<feature type="transmembrane region" description="Helical" evidence="10">
    <location>
        <begin position="21"/>
        <end position="39"/>
    </location>
</feature>
<dbReference type="OrthoDB" id="227596at2"/>
<dbReference type="STRING" id="43678.OJAG_16000"/>
<evidence type="ECO:0000256" key="3">
    <source>
        <dbReference type="ARBA" id="ARBA00022553"/>
    </source>
</evidence>
<dbReference type="Proteomes" id="UP000076447">
    <property type="component" value="Unassembled WGS sequence"/>
</dbReference>
<dbReference type="GO" id="GO:0016020">
    <property type="term" value="C:membrane"/>
    <property type="evidence" value="ECO:0007669"/>
    <property type="project" value="InterPro"/>
</dbReference>
<keyword evidence="7" id="KW-0067">ATP-binding</keyword>
<dbReference type="CDD" id="cd16917">
    <property type="entry name" value="HATPase_UhpB-NarQ-NarX-like"/>
    <property type="match status" value="1"/>
</dbReference>
<feature type="compositionally biased region" description="Low complexity" evidence="9">
    <location>
        <begin position="464"/>
        <end position="479"/>
    </location>
</feature>
<evidence type="ECO:0000256" key="9">
    <source>
        <dbReference type="SAM" id="MobiDB-lite"/>
    </source>
</evidence>
<dbReference type="GO" id="GO:0046983">
    <property type="term" value="F:protein dimerization activity"/>
    <property type="evidence" value="ECO:0007669"/>
    <property type="project" value="InterPro"/>
</dbReference>
<keyword evidence="10" id="KW-0472">Membrane</keyword>
<protein>
    <recommendedName>
        <fullName evidence="2">histidine kinase</fullName>
        <ecNumber evidence="2">2.7.13.3</ecNumber>
    </recommendedName>
</protein>
<dbReference type="Gene3D" id="3.30.565.10">
    <property type="entry name" value="Histidine kinase-like ATPase, C-terminal domain"/>
    <property type="match status" value="1"/>
</dbReference>
<comment type="caution">
    <text evidence="12">The sequence shown here is derived from an EMBL/GenBank/DDBJ whole genome shotgun (WGS) entry which is preliminary data.</text>
</comment>
<evidence type="ECO:0000256" key="4">
    <source>
        <dbReference type="ARBA" id="ARBA00022679"/>
    </source>
</evidence>
<keyword evidence="3" id="KW-0597">Phosphoprotein</keyword>
<evidence type="ECO:0000256" key="2">
    <source>
        <dbReference type="ARBA" id="ARBA00012438"/>
    </source>
</evidence>
<evidence type="ECO:0000256" key="6">
    <source>
        <dbReference type="ARBA" id="ARBA00022777"/>
    </source>
</evidence>
<keyword evidence="6 12" id="KW-0418">Kinase</keyword>
<dbReference type="RefSeq" id="WP_082848881.1">
    <property type="nucleotide sequence ID" value="NZ_LRIE01000066.1"/>
</dbReference>
<dbReference type="AlphaFoldDB" id="A0A163RWD8"/>
<keyword evidence="5" id="KW-0547">Nucleotide-binding</keyword>
<keyword evidence="10" id="KW-1133">Transmembrane helix</keyword>
<dbReference type="PANTHER" id="PTHR24421">
    <property type="entry name" value="NITRATE/NITRITE SENSOR PROTEIN NARX-RELATED"/>
    <property type="match status" value="1"/>
</dbReference>
<sequence>MLDTLHRRLAAVGIRTSTGRDALLGVVVAVLTVGFLLAVERVALTDLGIVVEGGPDSLRFSTGGRVAAIVLVVAQAMALTLRRRAPLLALALTVVGQVALVPVLPAFVSFQAPATLVAAYSVGAYAPRRTALWAAAAAAGVQVLLSFVLGGPVPITSTGPAPVAVQVWGGLASALLTYVASALVGAYVGTRRELFAQLQGRVAQAERERDMLAAQAVLEERGRMARELHDVAAHHLSGIVVQAAAAERLVDRDPERAKESMRWIRTQGRETLDNLRLVVGILRSSSQAGPGEPGEEAPAAPQPTLDDAGELLDLARSAGAEVRDVRRGSPFGLSPAVQLTVYRVLQEALSNARRHAPGRAIEVVTDYQQAALVLTVTNRLPVAAISGVRTGRSVGRDLDAREGHGAPAAAAVSDRSTSATAVAQAAPGHGLIGMTERATLVGGTLSAGPVPGDGWRVRLSVPRPAAAEAAAPIPTIPERSATSTDEPGSAVGQEAP</sequence>
<comment type="catalytic activity">
    <reaction evidence="1">
        <text>ATP + protein L-histidine = ADP + protein N-phospho-L-histidine.</text>
        <dbReference type="EC" id="2.7.13.3"/>
    </reaction>
</comment>
<feature type="region of interest" description="Disordered" evidence="9">
    <location>
        <begin position="285"/>
        <end position="304"/>
    </location>
</feature>
<evidence type="ECO:0000313" key="13">
    <source>
        <dbReference type="Proteomes" id="UP000076447"/>
    </source>
</evidence>
<keyword evidence="10" id="KW-0812">Transmembrane</keyword>
<evidence type="ECO:0000256" key="1">
    <source>
        <dbReference type="ARBA" id="ARBA00000085"/>
    </source>
</evidence>
<evidence type="ECO:0000256" key="10">
    <source>
        <dbReference type="SAM" id="Phobius"/>
    </source>
</evidence>
<reference evidence="12 13" key="1">
    <citation type="submission" date="2016-01" db="EMBL/GenBank/DDBJ databases">
        <title>Genome sequence of Oerskovia enterophila VJag, an agar and cellulose degrading bacterium.</title>
        <authorList>
            <person name="Poehlein A."/>
            <person name="Jag V."/>
            <person name="Bengelsdorf F."/>
            <person name="Duerre P."/>
            <person name="Daniel R."/>
        </authorList>
    </citation>
    <scope>NUCLEOTIDE SEQUENCE [LARGE SCALE GENOMIC DNA]</scope>
    <source>
        <strain evidence="12 13">VJag</strain>
    </source>
</reference>
<dbReference type="Pfam" id="PF07730">
    <property type="entry name" value="HisKA_3"/>
    <property type="match status" value="1"/>
</dbReference>
<feature type="transmembrane region" description="Helical" evidence="10">
    <location>
        <begin position="133"/>
        <end position="155"/>
    </location>
</feature>
<dbReference type="PANTHER" id="PTHR24421:SF10">
    <property type="entry name" value="NITRATE_NITRITE SENSOR PROTEIN NARQ"/>
    <property type="match status" value="1"/>
</dbReference>
<evidence type="ECO:0000313" key="12">
    <source>
        <dbReference type="EMBL" id="KZM35771.1"/>
    </source>
</evidence>
<dbReference type="InterPro" id="IPR050482">
    <property type="entry name" value="Sensor_HK_TwoCompSys"/>
</dbReference>
<dbReference type="PATRIC" id="fig|43678.3.peg.1676"/>
<dbReference type="GO" id="GO:0000155">
    <property type="term" value="F:phosphorelay sensor kinase activity"/>
    <property type="evidence" value="ECO:0007669"/>
    <property type="project" value="InterPro"/>
</dbReference>
<dbReference type="Gene3D" id="1.20.5.1930">
    <property type="match status" value="1"/>
</dbReference>
<evidence type="ECO:0000256" key="8">
    <source>
        <dbReference type="ARBA" id="ARBA00023012"/>
    </source>
</evidence>
<dbReference type="SUPFAM" id="SSF55874">
    <property type="entry name" value="ATPase domain of HSP90 chaperone/DNA topoisomerase II/histidine kinase"/>
    <property type="match status" value="1"/>
</dbReference>
<evidence type="ECO:0000259" key="11">
    <source>
        <dbReference type="Pfam" id="PF07730"/>
    </source>
</evidence>
<dbReference type="GO" id="GO:0005524">
    <property type="term" value="F:ATP binding"/>
    <property type="evidence" value="ECO:0007669"/>
    <property type="project" value="UniProtKB-KW"/>
</dbReference>
<keyword evidence="8" id="KW-0902">Two-component regulatory system</keyword>
<feature type="domain" description="Signal transduction histidine kinase subgroup 3 dimerisation and phosphoacceptor" evidence="11">
    <location>
        <begin position="220"/>
        <end position="285"/>
    </location>
</feature>
<dbReference type="InterPro" id="IPR036890">
    <property type="entry name" value="HATPase_C_sf"/>
</dbReference>
<feature type="transmembrane region" description="Helical" evidence="10">
    <location>
        <begin position="87"/>
        <end position="104"/>
    </location>
</feature>
<dbReference type="InterPro" id="IPR011712">
    <property type="entry name" value="Sig_transdc_His_kin_sub3_dim/P"/>
</dbReference>
<name>A0A163RWD8_9CELL</name>
<dbReference type="EC" id="2.7.13.3" evidence="2"/>
<evidence type="ECO:0000256" key="5">
    <source>
        <dbReference type="ARBA" id="ARBA00022741"/>
    </source>
</evidence>